<evidence type="ECO:0000256" key="3">
    <source>
        <dbReference type="ARBA" id="ARBA00022536"/>
    </source>
</evidence>
<gene>
    <name evidence="23" type="primary">THBD</name>
</gene>
<feature type="chain" id="PRO_5043826438" description="Thrombomodulin" evidence="20">
    <location>
        <begin position="19"/>
        <end position="548"/>
    </location>
</feature>
<dbReference type="InterPro" id="IPR000742">
    <property type="entry name" value="EGF"/>
</dbReference>
<keyword evidence="5" id="KW-0254">Endocytosis</keyword>
<dbReference type="InterPro" id="IPR049883">
    <property type="entry name" value="NOTCH1_EGF-like"/>
</dbReference>
<evidence type="ECO:0000256" key="4">
    <source>
        <dbReference type="ARBA" id="ARBA00022553"/>
    </source>
</evidence>
<evidence type="ECO:0000313" key="23">
    <source>
        <dbReference type="Ensembl" id="ENSPNAP00000059584.1"/>
    </source>
</evidence>
<dbReference type="Pfam" id="PF07645">
    <property type="entry name" value="EGF_CA"/>
    <property type="match status" value="3"/>
</dbReference>
<dbReference type="CTD" id="7056"/>
<evidence type="ECO:0000259" key="21">
    <source>
        <dbReference type="PROSITE" id="PS50026"/>
    </source>
</evidence>
<dbReference type="InterPro" id="IPR015149">
    <property type="entry name" value="Tme5_EGF-like"/>
</dbReference>
<dbReference type="PROSITE" id="PS50041">
    <property type="entry name" value="C_TYPE_LECTIN_2"/>
    <property type="match status" value="1"/>
</dbReference>
<evidence type="ECO:0000256" key="15">
    <source>
        <dbReference type="ARBA" id="ARBA00023180"/>
    </source>
</evidence>
<keyword evidence="7 20" id="KW-0732">Signal</keyword>
<dbReference type="GO" id="GO:0006897">
    <property type="term" value="P:endocytosis"/>
    <property type="evidence" value="ECO:0007669"/>
    <property type="project" value="UniProtKB-KW"/>
</dbReference>
<evidence type="ECO:0000256" key="5">
    <source>
        <dbReference type="ARBA" id="ARBA00022583"/>
    </source>
</evidence>
<evidence type="ECO:0000256" key="9">
    <source>
        <dbReference type="ARBA" id="ARBA00022737"/>
    </source>
</evidence>
<dbReference type="RefSeq" id="XP_017581024.1">
    <property type="nucleotide sequence ID" value="XM_017725535.2"/>
</dbReference>
<dbReference type="GeneID" id="108444372"/>
<evidence type="ECO:0000256" key="6">
    <source>
        <dbReference type="ARBA" id="ARBA00022692"/>
    </source>
</evidence>
<dbReference type="PROSITE" id="PS01186">
    <property type="entry name" value="EGF_2"/>
    <property type="match status" value="3"/>
</dbReference>
<dbReference type="GO" id="GO:0048731">
    <property type="term" value="P:system development"/>
    <property type="evidence" value="ECO:0007669"/>
    <property type="project" value="UniProtKB-ARBA"/>
</dbReference>
<evidence type="ECO:0000256" key="11">
    <source>
        <dbReference type="ARBA" id="ARBA00022989"/>
    </source>
</evidence>
<evidence type="ECO:0000256" key="1">
    <source>
        <dbReference type="ARBA" id="ARBA00004479"/>
    </source>
</evidence>
<evidence type="ECO:0000256" key="16">
    <source>
        <dbReference type="ARBA" id="ARBA00045242"/>
    </source>
</evidence>
<dbReference type="PANTHER" id="PTHR14789">
    <property type="entry name" value="CHONDROLECTIN VARIANT CHODLFDELTAE"/>
    <property type="match status" value="1"/>
</dbReference>
<evidence type="ECO:0000259" key="22">
    <source>
        <dbReference type="PROSITE" id="PS50041"/>
    </source>
</evidence>
<dbReference type="Ensembl" id="ENSPNAT00000083887.1">
    <property type="protein sequence ID" value="ENSPNAP00000059584.1"/>
    <property type="gene ID" value="ENSPNAG00000034700.1"/>
</dbReference>
<feature type="signal peptide" evidence="20">
    <location>
        <begin position="1"/>
        <end position="18"/>
    </location>
</feature>
<dbReference type="SUPFAM" id="SSF57184">
    <property type="entry name" value="Growth factor receptor domain"/>
    <property type="match status" value="1"/>
</dbReference>
<name>A0AAR2KAS7_PYGNA</name>
<keyword evidence="11 19" id="KW-1133">Transmembrane helix</keyword>
<dbReference type="GO" id="GO:0030246">
    <property type="term" value="F:carbohydrate binding"/>
    <property type="evidence" value="ECO:0007669"/>
    <property type="project" value="UniProtKB-KW"/>
</dbReference>
<proteinExistence type="predicted"/>
<comment type="function">
    <text evidence="16">Endothelial cell receptor that plays a critical role in regulating several physiological processes including hemostasis, coagulation, fibrinolysis, inflammation, and angiogenesis. Acts as a cofactor for thrombin activation of protein C/PROC on the surface of vascular endothelial cells leading to initiation of the activated protein C anticoagulant pathway. Also accelerates the activation of the plasma carboxypeptidase B2/CPB2, which catalyzes removal of C-terminal basic amino acids from its substrates including kinins or anaphylatoxins leading to fibrinolysis inhibition. Plays critical protective roles in changing the cleavage specificity of protease-activated receptor 1/PAR1, inhibiting endothelial cell permeability and inflammation. Suppresses inflammation distinctly from its anticoagulant cofactor activity by sequestering HMGB1 thereby preventing it from engaging cellular receptors such as RAGE and contributing to the inflammatory response.</text>
</comment>
<reference evidence="23 24" key="1">
    <citation type="submission" date="2020-10" db="EMBL/GenBank/DDBJ databases">
        <title>Pygocentrus nattereri (red-bellied piranha) genome, fPygNat1, primary haplotype.</title>
        <authorList>
            <person name="Myers G."/>
            <person name="Meyer A."/>
            <person name="Karagic N."/>
            <person name="Pippel M."/>
            <person name="Winkler S."/>
            <person name="Tracey A."/>
            <person name="Wood J."/>
            <person name="Formenti G."/>
            <person name="Howe K."/>
            <person name="Fedrigo O."/>
            <person name="Jarvis E.D."/>
        </authorList>
    </citation>
    <scope>NUCLEOTIDE SEQUENCE [LARGE SCALE GENOMIC DNA]</scope>
</reference>
<dbReference type="PRINTS" id="PR00907">
    <property type="entry name" value="THRMBOMODULN"/>
</dbReference>
<keyword evidence="14" id="KW-0675">Receptor</keyword>
<comment type="caution">
    <text evidence="18">Lacks conserved residue(s) required for the propagation of feature annotation.</text>
</comment>
<dbReference type="FunFam" id="2.10.25.10:FF:000009">
    <property type="entry name" value="Low-density lipoprotein receptor isoform 1"/>
    <property type="match status" value="1"/>
</dbReference>
<dbReference type="Proteomes" id="UP001501920">
    <property type="component" value="Chromosome 4"/>
</dbReference>
<keyword evidence="4" id="KW-0597">Phosphoprotein</keyword>
<keyword evidence="8" id="KW-0430">Lectin</keyword>
<dbReference type="SMART" id="SM00179">
    <property type="entry name" value="EGF_CA"/>
    <property type="match status" value="4"/>
</dbReference>
<dbReference type="InterPro" id="IPR009030">
    <property type="entry name" value="Growth_fac_rcpt_cys_sf"/>
</dbReference>
<reference evidence="23" key="2">
    <citation type="submission" date="2025-08" db="UniProtKB">
        <authorList>
            <consortium name="Ensembl"/>
        </authorList>
    </citation>
    <scope>IDENTIFICATION</scope>
</reference>
<dbReference type="SMART" id="SM00181">
    <property type="entry name" value="EGF"/>
    <property type="match status" value="6"/>
</dbReference>
<sequence>MKNFIGVVMAVVLLRVQGKKPNNGYCVQNSCFTVHTDVLDFKAAQLSCKNKQGSLMSVRTRDINDAISDLLTGFSGQFWIGLTHKGDRCTDSSLTLKGYTWITGDNTTHFKNWKSNDIACSPRCVSLSKHEKWTERLCNDTTDIEGYLCEYQNTKKCERLTPTSVVLYETPFGFSRKDLNEVPQGSNATRLDLKTKYICLEGEWRKAPWNCEVYKGGCEHNCDKRNDTYICTCPPGYKLETNAVSCEKAQDDPCEKAGCSHSCSPRGNNYECLCPSGYALDKDKKTCKDIDECDDKRLCPGKNFQCVNTDGSFECHCMNGFKKEQDTCVDIDECESGPCDHDCVNVVGSYHCECLNGYKVSPEDRHKCALYCPQWECPAVDCDPNNPHQCDCPRGFILDEREGLLFCTDINECDMLYCDQHCNNTIGGYNCSCYEGFNLIGNTKCEKTDISEEPHTTTFDIFTSTPTEVPPSISAGGLLGISVCTVVVILLMACLTYYLMKCCGKMGSVTLDKGFTEDVHGLQQVTTEKYTKKLSNRNIYINHNIQND</sequence>
<dbReference type="SMART" id="SM00034">
    <property type="entry name" value="CLECT"/>
    <property type="match status" value="1"/>
</dbReference>
<feature type="domain" description="C-type lectin" evidence="22">
    <location>
        <begin position="27"/>
        <end position="139"/>
    </location>
</feature>
<reference evidence="23" key="3">
    <citation type="submission" date="2025-09" db="UniProtKB">
        <authorList>
            <consortium name="Ensembl"/>
        </authorList>
    </citation>
    <scope>IDENTIFICATION</scope>
</reference>
<evidence type="ECO:0000313" key="24">
    <source>
        <dbReference type="Proteomes" id="UP001501920"/>
    </source>
</evidence>
<organism evidence="23 24">
    <name type="scientific">Pygocentrus nattereri</name>
    <name type="common">Red-bellied piranha</name>
    <dbReference type="NCBI Taxonomy" id="42514"/>
    <lineage>
        <taxon>Eukaryota</taxon>
        <taxon>Metazoa</taxon>
        <taxon>Chordata</taxon>
        <taxon>Craniata</taxon>
        <taxon>Vertebrata</taxon>
        <taxon>Euteleostomi</taxon>
        <taxon>Actinopterygii</taxon>
        <taxon>Neopterygii</taxon>
        <taxon>Teleostei</taxon>
        <taxon>Ostariophysi</taxon>
        <taxon>Characiformes</taxon>
        <taxon>Characoidei</taxon>
        <taxon>Pygocentrus</taxon>
    </lineage>
</organism>
<dbReference type="InterPro" id="IPR016187">
    <property type="entry name" value="CTDL_fold"/>
</dbReference>
<evidence type="ECO:0000256" key="13">
    <source>
        <dbReference type="ARBA" id="ARBA00023157"/>
    </source>
</evidence>
<evidence type="ECO:0000256" key="12">
    <source>
        <dbReference type="ARBA" id="ARBA00023136"/>
    </source>
</evidence>
<feature type="transmembrane region" description="Helical" evidence="19">
    <location>
        <begin position="475"/>
        <end position="499"/>
    </location>
</feature>
<dbReference type="InterPro" id="IPR013032">
    <property type="entry name" value="EGF-like_CS"/>
</dbReference>
<dbReference type="PIRSF" id="PIRSF001775">
    <property type="entry name" value="CD93/CD141"/>
    <property type="match status" value="1"/>
</dbReference>
<dbReference type="GO" id="GO:0004888">
    <property type="term" value="F:transmembrane signaling receptor activity"/>
    <property type="evidence" value="ECO:0007669"/>
    <property type="project" value="InterPro"/>
</dbReference>
<dbReference type="Pfam" id="PF12661">
    <property type="entry name" value="hEGF"/>
    <property type="match status" value="1"/>
</dbReference>
<evidence type="ECO:0000256" key="8">
    <source>
        <dbReference type="ARBA" id="ARBA00022734"/>
    </source>
</evidence>
<keyword evidence="3 18" id="KW-0245">EGF-like domain</keyword>
<evidence type="ECO:0000256" key="18">
    <source>
        <dbReference type="PROSITE-ProRule" id="PRU00076"/>
    </source>
</evidence>
<dbReference type="SUPFAM" id="SSF57196">
    <property type="entry name" value="EGF/Laminin"/>
    <property type="match status" value="3"/>
</dbReference>
<accession>A0AAR2KAS7</accession>
<evidence type="ECO:0000256" key="2">
    <source>
        <dbReference type="ARBA" id="ARBA00019822"/>
    </source>
</evidence>
<dbReference type="GO" id="GO:0005509">
    <property type="term" value="F:calcium ion binding"/>
    <property type="evidence" value="ECO:0007669"/>
    <property type="project" value="InterPro"/>
</dbReference>
<dbReference type="PROSITE" id="PS50026">
    <property type="entry name" value="EGF_3"/>
    <property type="match status" value="2"/>
</dbReference>
<evidence type="ECO:0000256" key="17">
    <source>
        <dbReference type="ARBA" id="ARBA00046453"/>
    </source>
</evidence>
<dbReference type="InterPro" id="IPR051505">
    <property type="entry name" value="C-type_lectin_domain"/>
</dbReference>
<keyword evidence="13" id="KW-1015">Disulfide bond</keyword>
<dbReference type="Gene3D" id="2.10.25.10">
    <property type="entry name" value="Laminin"/>
    <property type="match status" value="6"/>
</dbReference>
<dbReference type="InterPro" id="IPR016186">
    <property type="entry name" value="C-type_lectin-like/link_sf"/>
</dbReference>
<keyword evidence="6 19" id="KW-0812">Transmembrane</keyword>
<evidence type="ECO:0000256" key="10">
    <source>
        <dbReference type="ARBA" id="ARBA00022974"/>
    </source>
</evidence>
<keyword evidence="12 19" id="KW-0472">Membrane</keyword>
<dbReference type="Pfam" id="PF00059">
    <property type="entry name" value="Lectin_C"/>
    <property type="match status" value="1"/>
</dbReference>
<comment type="subcellular location">
    <subcellularLocation>
        <location evidence="1">Membrane</location>
        <topology evidence="1">Single-pass type I membrane protein</topology>
    </subcellularLocation>
</comment>
<dbReference type="GeneTree" id="ENSGT00830000128368"/>
<evidence type="ECO:0000256" key="20">
    <source>
        <dbReference type="SAM" id="SignalP"/>
    </source>
</evidence>
<dbReference type="InterPro" id="IPR000152">
    <property type="entry name" value="EGF-type_Asp/Asn_hydroxyl_site"/>
</dbReference>
<dbReference type="GO" id="GO:0016020">
    <property type="term" value="C:membrane"/>
    <property type="evidence" value="ECO:0007669"/>
    <property type="project" value="UniProtKB-SubCell"/>
</dbReference>
<keyword evidence="10" id="KW-0654">Proteoglycan</keyword>
<feature type="domain" description="EGF-like" evidence="21">
    <location>
        <begin position="330"/>
        <end position="369"/>
    </location>
</feature>
<protein>
    <recommendedName>
        <fullName evidence="2">Thrombomodulin</fullName>
    </recommendedName>
</protein>
<dbReference type="Gene3D" id="3.10.100.10">
    <property type="entry name" value="Mannose-Binding Protein A, subunit A"/>
    <property type="match status" value="1"/>
</dbReference>
<evidence type="ECO:0000256" key="7">
    <source>
        <dbReference type="ARBA" id="ARBA00022729"/>
    </source>
</evidence>
<dbReference type="InterPro" id="IPR001304">
    <property type="entry name" value="C-type_lectin-like"/>
</dbReference>
<dbReference type="AlphaFoldDB" id="A0AAR2KAS7"/>
<evidence type="ECO:0000256" key="19">
    <source>
        <dbReference type="SAM" id="Phobius"/>
    </source>
</evidence>
<dbReference type="SUPFAM" id="SSF56436">
    <property type="entry name" value="C-type lectin-like"/>
    <property type="match status" value="1"/>
</dbReference>
<evidence type="ECO:0000256" key="14">
    <source>
        <dbReference type="ARBA" id="ARBA00023170"/>
    </source>
</evidence>
<dbReference type="Pfam" id="PF14670">
    <property type="entry name" value="FXa_inhibition"/>
    <property type="match status" value="1"/>
</dbReference>
<dbReference type="PROSITE" id="PS00010">
    <property type="entry name" value="ASX_HYDROXYL"/>
    <property type="match status" value="3"/>
</dbReference>
<comment type="subunit">
    <text evidence="17">Interacts with ITGAL, ITGAM and ITGB2. Interacts with thrombin/F2; this interaction switches the specificity of thrombin from a procoagulant to an anticoagulant and antifibrinolytic protease. Interacts with ANGP1 and ANGP2; these interactions significantly inhibit the generation of activated PC and TAFIa/CPB2 by the thrombin/thrombomodulin complex. Interacts with PF4; this interaction enhances generation of activated protein C. Interacts with HMGB1; this interaction inhibits HMGB1 inflammatory activity.</text>
</comment>
<keyword evidence="9" id="KW-0677">Repeat</keyword>
<dbReference type="InterPro" id="IPR001881">
    <property type="entry name" value="EGF-like_Ca-bd_dom"/>
</dbReference>
<dbReference type="PANTHER" id="PTHR14789:SF9">
    <property type="entry name" value="THROMBOMODULIN"/>
    <property type="match status" value="1"/>
</dbReference>
<dbReference type="InterPro" id="IPR018097">
    <property type="entry name" value="EGF_Ca-bd_CS"/>
</dbReference>
<feature type="domain" description="EGF-like" evidence="21">
    <location>
        <begin position="289"/>
        <end position="329"/>
    </location>
</feature>
<dbReference type="Pfam" id="PF09064">
    <property type="entry name" value="EGF_Tme5"/>
    <property type="match status" value="1"/>
</dbReference>
<dbReference type="PROSITE" id="PS01187">
    <property type="entry name" value="EGF_CA"/>
    <property type="match status" value="2"/>
</dbReference>
<keyword evidence="24" id="KW-1185">Reference proteome</keyword>
<dbReference type="CDD" id="cd00054">
    <property type="entry name" value="EGF_CA"/>
    <property type="match status" value="3"/>
</dbReference>
<keyword evidence="15" id="KW-0325">Glycoprotein</keyword>